<protein>
    <submittedName>
        <fullName evidence="4">Uncharacterized protein</fullName>
    </submittedName>
</protein>
<dbReference type="EMBL" id="KN839848">
    <property type="protein sequence ID" value="KIJ63975.1"/>
    <property type="molecule type" value="Genomic_DNA"/>
</dbReference>
<dbReference type="OrthoDB" id="3687641at2759"/>
<organism evidence="4 5">
    <name type="scientific">Hydnomerulius pinastri MD-312</name>
    <dbReference type="NCBI Taxonomy" id="994086"/>
    <lineage>
        <taxon>Eukaryota</taxon>
        <taxon>Fungi</taxon>
        <taxon>Dikarya</taxon>
        <taxon>Basidiomycota</taxon>
        <taxon>Agaricomycotina</taxon>
        <taxon>Agaricomycetes</taxon>
        <taxon>Agaricomycetidae</taxon>
        <taxon>Boletales</taxon>
        <taxon>Boletales incertae sedis</taxon>
        <taxon>Leucogyrophana</taxon>
    </lineage>
</organism>
<evidence type="ECO:0000313" key="5">
    <source>
        <dbReference type="Proteomes" id="UP000053820"/>
    </source>
</evidence>
<accession>A0A0C9VZT5</accession>
<dbReference type="HOGENOM" id="CLU_042941_8_3_1"/>
<sequence>WVGDDFPQRAPLSGPLPIIDAMIEESARFAISEDTLSTWWDNLATDLGYVRLGPEFRIFAISTHHAQHCLYTFAHLLVQPKPRKIDGHIQHCMNYMRQNILCTADTTLEPPDWQSRNFKLDRSGGGWTRKCRDWRFLRAFVTENFDEWRVAKAARSGIGNITIA</sequence>
<evidence type="ECO:0000256" key="2">
    <source>
        <dbReference type="ARBA" id="ARBA00023002"/>
    </source>
</evidence>
<gene>
    <name evidence="4" type="ORF">HYDPIDRAFT_91107</name>
</gene>
<name>A0A0C9VZT5_9AGAM</name>
<evidence type="ECO:0000256" key="3">
    <source>
        <dbReference type="ARBA" id="ARBA00035112"/>
    </source>
</evidence>
<dbReference type="GO" id="GO:0043386">
    <property type="term" value="P:mycotoxin biosynthetic process"/>
    <property type="evidence" value="ECO:0007669"/>
    <property type="project" value="InterPro"/>
</dbReference>
<dbReference type="PANTHER" id="PTHR33365:SF11">
    <property type="entry name" value="TAT PATHWAY SIGNAL SEQUENCE"/>
    <property type="match status" value="1"/>
</dbReference>
<dbReference type="Proteomes" id="UP000053820">
    <property type="component" value="Unassembled WGS sequence"/>
</dbReference>
<keyword evidence="2" id="KW-0560">Oxidoreductase</keyword>
<dbReference type="PANTHER" id="PTHR33365">
    <property type="entry name" value="YALI0B05434P"/>
    <property type="match status" value="1"/>
</dbReference>
<feature type="non-terminal residue" evidence="4">
    <location>
        <position position="1"/>
    </location>
</feature>
<comment type="pathway">
    <text evidence="1">Mycotoxin biosynthesis.</text>
</comment>
<dbReference type="GO" id="GO:0016491">
    <property type="term" value="F:oxidoreductase activity"/>
    <property type="evidence" value="ECO:0007669"/>
    <property type="project" value="UniProtKB-KW"/>
</dbReference>
<dbReference type="AlphaFoldDB" id="A0A0C9VZT5"/>
<comment type="similarity">
    <text evidence="3">Belongs to the ustYa family.</text>
</comment>
<evidence type="ECO:0000313" key="4">
    <source>
        <dbReference type="EMBL" id="KIJ63975.1"/>
    </source>
</evidence>
<evidence type="ECO:0000256" key="1">
    <source>
        <dbReference type="ARBA" id="ARBA00004685"/>
    </source>
</evidence>
<reference evidence="4 5" key="1">
    <citation type="submission" date="2014-04" db="EMBL/GenBank/DDBJ databases">
        <title>Evolutionary Origins and Diversification of the Mycorrhizal Mutualists.</title>
        <authorList>
            <consortium name="DOE Joint Genome Institute"/>
            <consortium name="Mycorrhizal Genomics Consortium"/>
            <person name="Kohler A."/>
            <person name="Kuo A."/>
            <person name="Nagy L.G."/>
            <person name="Floudas D."/>
            <person name="Copeland A."/>
            <person name="Barry K.W."/>
            <person name="Cichocki N."/>
            <person name="Veneault-Fourrey C."/>
            <person name="LaButti K."/>
            <person name="Lindquist E.A."/>
            <person name="Lipzen A."/>
            <person name="Lundell T."/>
            <person name="Morin E."/>
            <person name="Murat C."/>
            <person name="Riley R."/>
            <person name="Ohm R."/>
            <person name="Sun H."/>
            <person name="Tunlid A."/>
            <person name="Henrissat B."/>
            <person name="Grigoriev I.V."/>
            <person name="Hibbett D.S."/>
            <person name="Martin F."/>
        </authorList>
    </citation>
    <scope>NUCLEOTIDE SEQUENCE [LARGE SCALE GENOMIC DNA]</scope>
    <source>
        <strain evidence="4 5">MD-312</strain>
    </source>
</reference>
<dbReference type="Pfam" id="PF11807">
    <property type="entry name" value="UstYa"/>
    <property type="match status" value="1"/>
</dbReference>
<dbReference type="InterPro" id="IPR021765">
    <property type="entry name" value="UstYa-like"/>
</dbReference>
<proteinExistence type="inferred from homology"/>
<keyword evidence="5" id="KW-1185">Reference proteome</keyword>